<dbReference type="AlphaFoldDB" id="A0A9P5TF79"/>
<protein>
    <submittedName>
        <fullName evidence="2">Uncharacterized protein</fullName>
    </submittedName>
</protein>
<reference evidence="2" key="1">
    <citation type="submission" date="2020-11" db="EMBL/GenBank/DDBJ databases">
        <authorList>
            <consortium name="DOE Joint Genome Institute"/>
            <person name="Ahrendt S."/>
            <person name="Riley R."/>
            <person name="Andreopoulos W."/>
            <person name="LaButti K."/>
            <person name="Pangilinan J."/>
            <person name="Ruiz-duenas F.J."/>
            <person name="Barrasa J.M."/>
            <person name="Sanchez-Garcia M."/>
            <person name="Camarero S."/>
            <person name="Miyauchi S."/>
            <person name="Serrano A."/>
            <person name="Linde D."/>
            <person name="Babiker R."/>
            <person name="Drula E."/>
            <person name="Ayuso-Fernandez I."/>
            <person name="Pacheco R."/>
            <person name="Padilla G."/>
            <person name="Ferreira P."/>
            <person name="Barriuso J."/>
            <person name="Kellner H."/>
            <person name="Castanera R."/>
            <person name="Alfaro M."/>
            <person name="Ramirez L."/>
            <person name="Pisabarro A.G."/>
            <person name="Kuo A."/>
            <person name="Tritt A."/>
            <person name="Lipzen A."/>
            <person name="He G."/>
            <person name="Yan M."/>
            <person name="Ng V."/>
            <person name="Cullen D."/>
            <person name="Martin F."/>
            <person name="Rosso M.-N."/>
            <person name="Henrissat B."/>
            <person name="Hibbett D."/>
            <person name="Martinez A.T."/>
            <person name="Grigoriev I.V."/>
        </authorList>
    </citation>
    <scope>NUCLEOTIDE SEQUENCE</scope>
    <source>
        <strain evidence="2">AH 44721</strain>
    </source>
</reference>
<evidence type="ECO:0000256" key="1">
    <source>
        <dbReference type="SAM" id="SignalP"/>
    </source>
</evidence>
<organism evidence="2 3">
    <name type="scientific">Gymnopilus junonius</name>
    <name type="common">Spectacular rustgill mushroom</name>
    <name type="synonym">Gymnopilus spectabilis subsp. junonius</name>
    <dbReference type="NCBI Taxonomy" id="109634"/>
    <lineage>
        <taxon>Eukaryota</taxon>
        <taxon>Fungi</taxon>
        <taxon>Dikarya</taxon>
        <taxon>Basidiomycota</taxon>
        <taxon>Agaricomycotina</taxon>
        <taxon>Agaricomycetes</taxon>
        <taxon>Agaricomycetidae</taxon>
        <taxon>Agaricales</taxon>
        <taxon>Agaricineae</taxon>
        <taxon>Hymenogastraceae</taxon>
        <taxon>Gymnopilus</taxon>
    </lineage>
</organism>
<evidence type="ECO:0000313" key="3">
    <source>
        <dbReference type="Proteomes" id="UP000724874"/>
    </source>
</evidence>
<name>A0A9P5TF79_GYMJU</name>
<comment type="caution">
    <text evidence="2">The sequence shown here is derived from an EMBL/GenBank/DDBJ whole genome shotgun (WGS) entry which is preliminary data.</text>
</comment>
<dbReference type="OrthoDB" id="3071593at2759"/>
<proteinExistence type="predicted"/>
<evidence type="ECO:0000313" key="2">
    <source>
        <dbReference type="EMBL" id="KAF8869740.1"/>
    </source>
</evidence>
<feature type="chain" id="PRO_5040484826" evidence="1">
    <location>
        <begin position="21"/>
        <end position="281"/>
    </location>
</feature>
<dbReference type="Proteomes" id="UP000724874">
    <property type="component" value="Unassembled WGS sequence"/>
</dbReference>
<dbReference type="EMBL" id="JADNYJ010000410">
    <property type="protein sequence ID" value="KAF8869740.1"/>
    <property type="molecule type" value="Genomic_DNA"/>
</dbReference>
<accession>A0A9P5TF79</accession>
<gene>
    <name evidence="2" type="ORF">CPB84DRAFT_1968445</name>
</gene>
<keyword evidence="1" id="KW-0732">Signal</keyword>
<keyword evidence="3" id="KW-1185">Reference proteome</keyword>
<feature type="signal peptide" evidence="1">
    <location>
        <begin position="1"/>
        <end position="20"/>
    </location>
</feature>
<sequence>MESYALLLELLFAIITHIDPSSPEGRRCLSACTCTNHALLGYCQRLLFRDVELSYLFLLNEDRRIVFCDDQGMTGQKFLHLLDASPHIGSYIENLTITVEVPTGRRKPFELATPTHESSSSDLFSLYKIVPRLTNLKGFITSHTQRAHWSVLDDCTKSSFVGLFPLLRKLDLFLLVFLLMSVFSDCASLEELHVWGAETDLDYLPANVDKVKIRALEVGYGPDPSRKPIAPLFSPPHSPLDISHLRNIKLTDALLPVSDVDDILKLCSNNLQELDLFLALH</sequence>
<feature type="non-terminal residue" evidence="2">
    <location>
        <position position="281"/>
    </location>
</feature>